<proteinExistence type="inferred from homology"/>
<comment type="similarity">
    <text evidence="2 5">Belongs to the RRF family.</text>
</comment>
<dbReference type="FunFam" id="1.10.132.20:FF:000001">
    <property type="entry name" value="Ribosome-recycling factor"/>
    <property type="match status" value="1"/>
</dbReference>
<evidence type="ECO:0000256" key="2">
    <source>
        <dbReference type="ARBA" id="ARBA00005912"/>
    </source>
</evidence>
<dbReference type="GO" id="GO:0006415">
    <property type="term" value="P:translational termination"/>
    <property type="evidence" value="ECO:0007669"/>
    <property type="project" value="UniProtKB-UniRule"/>
</dbReference>
<evidence type="ECO:0000256" key="3">
    <source>
        <dbReference type="ARBA" id="ARBA00022490"/>
    </source>
</evidence>
<dbReference type="Gene3D" id="1.10.132.20">
    <property type="entry name" value="Ribosome-recycling factor"/>
    <property type="match status" value="1"/>
</dbReference>
<gene>
    <name evidence="5" type="primary">frr</name>
    <name evidence="7" type="ORF">AMJ40_00740</name>
</gene>
<dbReference type="HAMAP" id="MF_00040">
    <property type="entry name" value="RRF"/>
    <property type="match status" value="1"/>
</dbReference>
<dbReference type="PANTHER" id="PTHR20982">
    <property type="entry name" value="RIBOSOME RECYCLING FACTOR"/>
    <property type="match status" value="1"/>
</dbReference>
<dbReference type="InterPro" id="IPR023584">
    <property type="entry name" value="Ribosome_recyc_fac_dom"/>
</dbReference>
<dbReference type="SUPFAM" id="SSF55194">
    <property type="entry name" value="Ribosome recycling factor, RRF"/>
    <property type="match status" value="1"/>
</dbReference>
<comment type="function">
    <text evidence="5">Responsible for the release of ribosomes from messenger RNA at the termination of protein biosynthesis. May increase the efficiency of translation by recycling ribosomes from one round of translation to another.</text>
</comment>
<accession>A0A0S7WLZ8</accession>
<dbReference type="FunFam" id="3.30.1360.40:FF:000001">
    <property type="entry name" value="Ribosome-recycling factor"/>
    <property type="match status" value="1"/>
</dbReference>
<dbReference type="Proteomes" id="UP000051124">
    <property type="component" value="Unassembled WGS sequence"/>
</dbReference>
<dbReference type="InterPro" id="IPR036191">
    <property type="entry name" value="RRF_sf"/>
</dbReference>
<dbReference type="GO" id="GO:0043023">
    <property type="term" value="F:ribosomal large subunit binding"/>
    <property type="evidence" value="ECO:0007669"/>
    <property type="project" value="TreeGrafter"/>
</dbReference>
<keyword evidence="4 5" id="KW-0648">Protein biosynthesis</keyword>
<dbReference type="Gene3D" id="3.30.1360.40">
    <property type="match status" value="1"/>
</dbReference>
<comment type="caution">
    <text evidence="7">The sequence shown here is derived from an EMBL/GenBank/DDBJ whole genome shotgun (WGS) entry which is preliminary data.</text>
</comment>
<dbReference type="EMBL" id="LIZT01000005">
    <property type="protein sequence ID" value="KPJ51163.1"/>
    <property type="molecule type" value="Genomic_DNA"/>
</dbReference>
<comment type="subcellular location">
    <subcellularLocation>
        <location evidence="1 5">Cytoplasm</location>
    </subcellularLocation>
</comment>
<organism evidence="7 8">
    <name type="scientific">candidate division TA06 bacterium DG_26</name>
    <dbReference type="NCBI Taxonomy" id="1703771"/>
    <lineage>
        <taxon>Bacteria</taxon>
        <taxon>Bacteria division TA06</taxon>
    </lineage>
</organism>
<evidence type="ECO:0000313" key="8">
    <source>
        <dbReference type="Proteomes" id="UP000051124"/>
    </source>
</evidence>
<dbReference type="PANTHER" id="PTHR20982:SF3">
    <property type="entry name" value="MITOCHONDRIAL RIBOSOME RECYCLING FACTOR PSEUDO 1"/>
    <property type="match status" value="1"/>
</dbReference>
<dbReference type="CDD" id="cd00520">
    <property type="entry name" value="RRF"/>
    <property type="match status" value="1"/>
</dbReference>
<dbReference type="GO" id="GO:0005737">
    <property type="term" value="C:cytoplasm"/>
    <property type="evidence" value="ECO:0007669"/>
    <property type="project" value="UniProtKB-SubCell"/>
</dbReference>
<evidence type="ECO:0000313" key="7">
    <source>
        <dbReference type="EMBL" id="KPJ51163.1"/>
    </source>
</evidence>
<evidence type="ECO:0000256" key="4">
    <source>
        <dbReference type="ARBA" id="ARBA00022917"/>
    </source>
</evidence>
<evidence type="ECO:0000256" key="5">
    <source>
        <dbReference type="HAMAP-Rule" id="MF_00040"/>
    </source>
</evidence>
<dbReference type="NCBIfam" id="TIGR00496">
    <property type="entry name" value="frr"/>
    <property type="match status" value="1"/>
</dbReference>
<dbReference type="PATRIC" id="fig|1703771.3.peg.1387"/>
<dbReference type="AlphaFoldDB" id="A0A0S7WLZ8"/>
<evidence type="ECO:0000259" key="6">
    <source>
        <dbReference type="Pfam" id="PF01765"/>
    </source>
</evidence>
<sequence>MVGEVYKICEEKMGKALEVLRNEFAGIRTGRATTQLLDGIKVECYGSTFPLKELATLGVPQPRLLVVQPYDKTILPDIEKSILNSQLGLTPVNDGKVIKLPIPQLTEERRKDLAKLSHKLAEDVRVAIRNVRRDSNEKVKSLEKDGDISEDDRETSLKKIQEITDRYIEKVDELVSRKEKEIMEV</sequence>
<dbReference type="InterPro" id="IPR002661">
    <property type="entry name" value="Ribosome_recyc_fac"/>
</dbReference>
<name>A0A0S7WLZ8_UNCT6</name>
<keyword evidence="3 5" id="KW-0963">Cytoplasm</keyword>
<evidence type="ECO:0000256" key="1">
    <source>
        <dbReference type="ARBA" id="ARBA00004496"/>
    </source>
</evidence>
<reference evidence="7 8" key="1">
    <citation type="journal article" date="2015" name="Microbiome">
        <title>Genomic resolution of linkages in carbon, nitrogen, and sulfur cycling among widespread estuary sediment bacteria.</title>
        <authorList>
            <person name="Baker B.J."/>
            <person name="Lazar C.S."/>
            <person name="Teske A.P."/>
            <person name="Dick G.J."/>
        </authorList>
    </citation>
    <scope>NUCLEOTIDE SEQUENCE [LARGE SCALE GENOMIC DNA]</scope>
    <source>
        <strain evidence="7">DG_26</strain>
    </source>
</reference>
<feature type="domain" description="Ribosome recycling factor" evidence="6">
    <location>
        <begin position="20"/>
        <end position="183"/>
    </location>
</feature>
<protein>
    <recommendedName>
        <fullName evidence="5">Ribosome-recycling factor</fullName>
        <shortName evidence="5">RRF</shortName>
    </recommendedName>
    <alternativeName>
        <fullName evidence="5">Ribosome-releasing factor</fullName>
    </alternativeName>
</protein>
<dbReference type="Pfam" id="PF01765">
    <property type="entry name" value="RRF"/>
    <property type="match status" value="1"/>
</dbReference>